<dbReference type="Pfam" id="PF11276">
    <property type="entry name" value="DUF3078"/>
    <property type="match status" value="1"/>
</dbReference>
<accession>A0A495ECJ4</accession>
<name>A0A495ECJ4_9FLAO</name>
<evidence type="ECO:0000313" key="2">
    <source>
        <dbReference type="EMBL" id="RKR14604.1"/>
    </source>
</evidence>
<keyword evidence="3" id="KW-1185">Reference proteome</keyword>
<gene>
    <name evidence="2" type="ORF">CLV91_0682</name>
</gene>
<organism evidence="2 3">
    <name type="scientific">Maribacter vaceletii</name>
    <dbReference type="NCBI Taxonomy" id="1206816"/>
    <lineage>
        <taxon>Bacteria</taxon>
        <taxon>Pseudomonadati</taxon>
        <taxon>Bacteroidota</taxon>
        <taxon>Flavobacteriia</taxon>
        <taxon>Flavobacteriales</taxon>
        <taxon>Flavobacteriaceae</taxon>
        <taxon>Maribacter</taxon>
    </lineage>
</organism>
<feature type="signal peptide" evidence="1">
    <location>
        <begin position="1"/>
        <end position="28"/>
    </location>
</feature>
<dbReference type="InterPro" id="IPR021428">
    <property type="entry name" value="DUF3078"/>
</dbReference>
<evidence type="ECO:0000256" key="1">
    <source>
        <dbReference type="SAM" id="SignalP"/>
    </source>
</evidence>
<dbReference type="EMBL" id="RBIQ01000007">
    <property type="protein sequence ID" value="RKR14604.1"/>
    <property type="molecule type" value="Genomic_DNA"/>
</dbReference>
<proteinExistence type="predicted"/>
<evidence type="ECO:0008006" key="4">
    <source>
        <dbReference type="Google" id="ProtNLM"/>
    </source>
</evidence>
<comment type="caution">
    <text evidence="2">The sequence shown here is derived from an EMBL/GenBank/DDBJ whole genome shotgun (WGS) entry which is preliminary data.</text>
</comment>
<sequence>MNYAYLKKLVQKIVLALFLITFSLPSFSQDSLATTSEIDTTIINTIVIRKNQEKIKHIPRGAHLTNPYISFKKTKPLAKKFKRFRIPSFWIKKNQLGIRVSEVAFVNWNAGGNNSISGLGSLKFERNYKFRYVQWDNELELRYGLNAQEDQKLRKTDDNIRMSSTFGYRRDTISNWYYSVKANLRTQFSNGYKYPDRTTPISRFMAPGYFFFGAGTSYITPDQKFNLYISPLTLKSTYVLDQRLADKGAFGVKKATLDTNGNIITPGETVFVELGFLLTNTWQTNIAKNVKMKHRLSLYTDYLTSFGNVDVDWELNIDLKVNKYIKANIGTHIIYDDDILFDEVKENGVVVDAGIPRIQFKQLLGVGVSYDF</sequence>
<dbReference type="OrthoDB" id="1495718at2"/>
<evidence type="ECO:0000313" key="3">
    <source>
        <dbReference type="Proteomes" id="UP000269412"/>
    </source>
</evidence>
<keyword evidence="1" id="KW-0732">Signal</keyword>
<dbReference type="Proteomes" id="UP000269412">
    <property type="component" value="Unassembled WGS sequence"/>
</dbReference>
<dbReference type="RefSeq" id="WP_121063967.1">
    <property type="nucleotide sequence ID" value="NZ_RBIQ01000007.1"/>
</dbReference>
<dbReference type="AlphaFoldDB" id="A0A495ECJ4"/>
<reference evidence="2 3" key="1">
    <citation type="submission" date="2018-10" db="EMBL/GenBank/DDBJ databases">
        <title>Genomic Encyclopedia of Archaeal and Bacterial Type Strains, Phase II (KMG-II): from individual species to whole genera.</title>
        <authorList>
            <person name="Goeker M."/>
        </authorList>
    </citation>
    <scope>NUCLEOTIDE SEQUENCE [LARGE SCALE GENOMIC DNA]</scope>
    <source>
        <strain evidence="2 3">DSM 25230</strain>
    </source>
</reference>
<feature type="chain" id="PRO_5019865988" description="DUF3078 family protein" evidence="1">
    <location>
        <begin position="29"/>
        <end position="372"/>
    </location>
</feature>
<protein>
    <recommendedName>
        <fullName evidence="4">DUF3078 family protein</fullName>
    </recommendedName>
</protein>